<keyword evidence="2" id="KW-1133">Transmembrane helix</keyword>
<dbReference type="InterPro" id="IPR036280">
    <property type="entry name" value="Multihaem_cyt_sf"/>
</dbReference>
<dbReference type="Pfam" id="PF14522">
    <property type="entry name" value="Cytochrome_C7"/>
    <property type="match status" value="1"/>
</dbReference>
<reference evidence="4" key="1">
    <citation type="journal article" date="2015" name="Nature">
        <title>Complex archaea that bridge the gap between prokaryotes and eukaryotes.</title>
        <authorList>
            <person name="Spang A."/>
            <person name="Saw J.H."/>
            <person name="Jorgensen S.L."/>
            <person name="Zaremba-Niedzwiedzka K."/>
            <person name="Martijn J."/>
            <person name="Lind A.E."/>
            <person name="van Eijk R."/>
            <person name="Schleper C."/>
            <person name="Guy L."/>
            <person name="Ettema T.J."/>
        </authorList>
    </citation>
    <scope>NUCLEOTIDE SEQUENCE</scope>
</reference>
<sequence length="252" mass="28630">MNRIKGIREKIPDQVKRLLIPVVLVIAAFVVMRHFLVPSDFGKYGHYRASAIDDVISLEIKYSGHMVCDDCHDDIVEVKKMSYHRDVACEACHGPAAAHTEDPDGNKLQAPRERGYCPLCHEYLPSRPTGFPQIVSESHNPRKACISCHDAHDPKTPEAPKECKACHAEIARTKALSHHIYVSCIRCHETPEEHKVRPRDYRPEKPIRRELCGECHAKNAPAAKAIPRVDMATHGERYVCWQCHYPHLPEVD</sequence>
<dbReference type="PANTHER" id="PTHR35038">
    <property type="entry name" value="DISSIMILATORY SULFITE REDUCTASE SIRA"/>
    <property type="match status" value="1"/>
</dbReference>
<dbReference type="Gene3D" id="1.10.287.3080">
    <property type="match status" value="2"/>
</dbReference>
<organism evidence="4">
    <name type="scientific">marine sediment metagenome</name>
    <dbReference type="NCBI Taxonomy" id="412755"/>
    <lineage>
        <taxon>unclassified sequences</taxon>
        <taxon>metagenomes</taxon>
        <taxon>ecological metagenomes</taxon>
    </lineage>
</organism>
<proteinExistence type="predicted"/>
<feature type="transmembrane region" description="Helical" evidence="2">
    <location>
        <begin position="18"/>
        <end position="36"/>
    </location>
</feature>
<dbReference type="InterPro" id="IPR029467">
    <property type="entry name" value="Cyt_c7-like"/>
</dbReference>
<evidence type="ECO:0000256" key="2">
    <source>
        <dbReference type="SAM" id="Phobius"/>
    </source>
</evidence>
<dbReference type="EMBL" id="LAZR01000693">
    <property type="protein sequence ID" value="KKN60532.1"/>
    <property type="molecule type" value="Genomic_DNA"/>
</dbReference>
<evidence type="ECO:0000313" key="4">
    <source>
        <dbReference type="EMBL" id="KKN60532.1"/>
    </source>
</evidence>
<dbReference type="SUPFAM" id="SSF48695">
    <property type="entry name" value="Multiheme cytochromes"/>
    <property type="match status" value="1"/>
</dbReference>
<keyword evidence="2" id="KW-0472">Membrane</keyword>
<keyword evidence="1" id="KW-0732">Signal</keyword>
<name>A0A0F9SE05_9ZZZZ</name>
<dbReference type="PANTHER" id="PTHR35038:SF8">
    <property type="entry name" value="C-TYPE POLYHEME CYTOCHROME OMCC"/>
    <property type="match status" value="1"/>
</dbReference>
<accession>A0A0F9SE05</accession>
<evidence type="ECO:0000259" key="3">
    <source>
        <dbReference type="Pfam" id="PF14522"/>
    </source>
</evidence>
<feature type="domain" description="Cytochrome c7-like" evidence="3">
    <location>
        <begin position="114"/>
        <end position="167"/>
    </location>
</feature>
<keyword evidence="2" id="KW-0812">Transmembrane</keyword>
<dbReference type="InterPro" id="IPR051829">
    <property type="entry name" value="Multiheme_Cytochr_ET"/>
</dbReference>
<comment type="caution">
    <text evidence="4">The sequence shown here is derived from an EMBL/GenBank/DDBJ whole genome shotgun (WGS) entry which is preliminary data.</text>
</comment>
<protein>
    <recommendedName>
        <fullName evidence="3">Cytochrome c7-like domain-containing protein</fullName>
    </recommendedName>
</protein>
<gene>
    <name evidence="4" type="ORF">LCGC14_0531110</name>
</gene>
<evidence type="ECO:0000256" key="1">
    <source>
        <dbReference type="ARBA" id="ARBA00022729"/>
    </source>
</evidence>
<dbReference type="AlphaFoldDB" id="A0A0F9SE05"/>